<dbReference type="InterPro" id="IPR055235">
    <property type="entry name" value="ASD1_cat"/>
</dbReference>
<keyword evidence="15" id="KW-1185">Reference proteome</keyword>
<dbReference type="EMBL" id="MLGG01000021">
    <property type="protein sequence ID" value="KAK1456398.1"/>
    <property type="molecule type" value="Genomic_DNA"/>
</dbReference>
<evidence type="ECO:0000256" key="3">
    <source>
        <dbReference type="ARBA" id="ARBA00007186"/>
    </source>
</evidence>
<comment type="similarity">
    <text evidence="4 11">Belongs to the peptidase S8 family.</text>
</comment>
<dbReference type="InterPro" id="IPR000209">
    <property type="entry name" value="Peptidase_S8/S53_dom"/>
</dbReference>
<evidence type="ECO:0000256" key="7">
    <source>
        <dbReference type="ARBA" id="ARBA00022729"/>
    </source>
</evidence>
<dbReference type="Gene3D" id="3.20.20.80">
    <property type="entry name" value="Glycosidases"/>
    <property type="match status" value="1"/>
</dbReference>
<dbReference type="GO" id="GO:0046373">
    <property type="term" value="P:L-arabinose metabolic process"/>
    <property type="evidence" value="ECO:0007669"/>
    <property type="project" value="InterPro"/>
</dbReference>
<feature type="active site" description="Charge relay system" evidence="10 11">
    <location>
        <position position="237"/>
    </location>
</feature>
<keyword evidence="6 11" id="KW-0645">Protease</keyword>
<comment type="caution">
    <text evidence="14">The sequence shown here is derived from an EMBL/GenBank/DDBJ whole genome shotgun (WGS) entry which is preliminary data.</text>
</comment>
<dbReference type="Pfam" id="PF06280">
    <property type="entry name" value="fn3_5"/>
    <property type="match status" value="1"/>
</dbReference>
<dbReference type="InterPro" id="IPR050131">
    <property type="entry name" value="Peptidase_S8_subtilisin-like"/>
</dbReference>
<organism evidence="14 15">
    <name type="scientific">Colletotrichum melonis</name>
    <dbReference type="NCBI Taxonomy" id="1209925"/>
    <lineage>
        <taxon>Eukaryota</taxon>
        <taxon>Fungi</taxon>
        <taxon>Dikarya</taxon>
        <taxon>Ascomycota</taxon>
        <taxon>Pezizomycotina</taxon>
        <taxon>Sordariomycetes</taxon>
        <taxon>Hypocreomycetidae</taxon>
        <taxon>Glomerellales</taxon>
        <taxon>Glomerellaceae</taxon>
        <taxon>Colletotrichum</taxon>
        <taxon>Colletotrichum acutatum species complex</taxon>
    </lineage>
</organism>
<dbReference type="GO" id="GO:0006508">
    <property type="term" value="P:proteolysis"/>
    <property type="evidence" value="ECO:0007669"/>
    <property type="project" value="UniProtKB-KW"/>
</dbReference>
<evidence type="ECO:0000256" key="8">
    <source>
        <dbReference type="ARBA" id="ARBA00022801"/>
    </source>
</evidence>
<feature type="signal peptide" evidence="12">
    <location>
        <begin position="1"/>
        <end position="20"/>
    </location>
</feature>
<dbReference type="InterPro" id="IPR023827">
    <property type="entry name" value="Peptidase_S8_Asp-AS"/>
</dbReference>
<comment type="catalytic activity">
    <reaction evidence="1">
        <text>Hydrolysis of terminal non-reducing alpha-L-arabinofuranoside residues in alpha-L-arabinosides.</text>
        <dbReference type="EC" id="3.2.1.55"/>
    </reaction>
</comment>
<dbReference type="PROSITE" id="PS00137">
    <property type="entry name" value="SUBTILASE_HIS"/>
    <property type="match status" value="1"/>
</dbReference>
<evidence type="ECO:0000256" key="1">
    <source>
        <dbReference type="ARBA" id="ARBA00001462"/>
    </source>
</evidence>
<feature type="chain" id="PRO_5042599857" description="non-reducing end alpha-L-arabinofuranosidase" evidence="12">
    <location>
        <begin position="21"/>
        <end position="1362"/>
    </location>
</feature>
<dbReference type="Pfam" id="PF22848">
    <property type="entry name" value="ASD1_dom"/>
    <property type="match status" value="1"/>
</dbReference>
<dbReference type="CDD" id="cd07489">
    <property type="entry name" value="Peptidases_S8_5"/>
    <property type="match status" value="1"/>
</dbReference>
<keyword evidence="8 11" id="KW-0378">Hydrolase</keyword>
<feature type="domain" description="Alpha-L-arabinofuranosidase C-terminal" evidence="13">
    <location>
        <begin position="1181"/>
        <end position="1355"/>
    </location>
</feature>
<evidence type="ECO:0000256" key="6">
    <source>
        <dbReference type="ARBA" id="ARBA00022670"/>
    </source>
</evidence>
<dbReference type="Gene3D" id="3.40.50.200">
    <property type="entry name" value="Peptidase S8/S53 domain"/>
    <property type="match status" value="2"/>
</dbReference>
<dbReference type="InterPro" id="IPR010435">
    <property type="entry name" value="C5a/SBT2-like_Fn3"/>
</dbReference>
<dbReference type="InterPro" id="IPR034187">
    <property type="entry name" value="Peptidases_S8_5"/>
</dbReference>
<dbReference type="GO" id="GO:0004252">
    <property type="term" value="F:serine-type endopeptidase activity"/>
    <property type="evidence" value="ECO:0007669"/>
    <property type="project" value="UniProtKB-UniRule"/>
</dbReference>
<dbReference type="InterPro" id="IPR015500">
    <property type="entry name" value="Peptidase_S8_subtilisin-rel"/>
</dbReference>
<comment type="similarity">
    <text evidence="3">Belongs to the glycosyl hydrolase 51 family.</text>
</comment>
<proteinExistence type="inferred from homology"/>
<comment type="pathway">
    <text evidence="2">Glycan metabolism; L-arabinan degradation.</text>
</comment>
<name>A0AAI9XQD8_9PEZI</name>
<protein>
    <recommendedName>
        <fullName evidence="5">non-reducing end alpha-L-arabinofuranosidase</fullName>
        <ecNumber evidence="5">3.2.1.55</ecNumber>
    </recommendedName>
</protein>
<dbReference type="Pfam" id="PF00082">
    <property type="entry name" value="Peptidase_S8"/>
    <property type="match status" value="1"/>
</dbReference>
<evidence type="ECO:0000256" key="11">
    <source>
        <dbReference type="PROSITE-ProRule" id="PRU01240"/>
    </source>
</evidence>
<dbReference type="PANTHER" id="PTHR43806">
    <property type="entry name" value="PEPTIDASE S8"/>
    <property type="match status" value="1"/>
</dbReference>
<feature type="active site" description="Charge relay system" evidence="10 11">
    <location>
        <position position="557"/>
    </location>
</feature>
<evidence type="ECO:0000256" key="2">
    <source>
        <dbReference type="ARBA" id="ARBA00004834"/>
    </source>
</evidence>
<evidence type="ECO:0000256" key="10">
    <source>
        <dbReference type="PIRSR" id="PIRSR615500-1"/>
    </source>
</evidence>
<reference evidence="14 15" key="1">
    <citation type="submission" date="2016-10" db="EMBL/GenBank/DDBJ databases">
        <title>The genome sequence of Colletotrichum fioriniae PJ7.</title>
        <authorList>
            <person name="Baroncelli R."/>
        </authorList>
    </citation>
    <scope>NUCLEOTIDE SEQUENCE [LARGE SCALE GENOMIC DNA]</scope>
    <source>
        <strain evidence="14">Col 31</strain>
    </source>
</reference>
<keyword evidence="9 11" id="KW-0720">Serine protease</keyword>
<evidence type="ECO:0000259" key="13">
    <source>
        <dbReference type="SMART" id="SM00813"/>
    </source>
</evidence>
<dbReference type="PRINTS" id="PR00723">
    <property type="entry name" value="SUBTILISIN"/>
</dbReference>
<evidence type="ECO:0000256" key="4">
    <source>
        <dbReference type="ARBA" id="ARBA00011073"/>
    </source>
</evidence>
<dbReference type="InterPro" id="IPR036852">
    <property type="entry name" value="Peptidase_S8/S53_dom_sf"/>
</dbReference>
<feature type="active site" description="Charge relay system" evidence="10 11">
    <location>
        <position position="185"/>
    </location>
</feature>
<dbReference type="SMART" id="SM00813">
    <property type="entry name" value="Alpha-L-AF_C"/>
    <property type="match status" value="1"/>
</dbReference>
<evidence type="ECO:0000256" key="5">
    <source>
        <dbReference type="ARBA" id="ARBA00012670"/>
    </source>
</evidence>
<dbReference type="SUPFAM" id="SSF51445">
    <property type="entry name" value="(Trans)glycosidases"/>
    <property type="match status" value="1"/>
</dbReference>
<evidence type="ECO:0000256" key="12">
    <source>
        <dbReference type="SAM" id="SignalP"/>
    </source>
</evidence>
<gene>
    <name evidence="14" type="ORF">CMEL01_16411</name>
</gene>
<dbReference type="PROSITE" id="PS00136">
    <property type="entry name" value="SUBTILASE_ASP"/>
    <property type="match status" value="1"/>
</dbReference>
<dbReference type="Pfam" id="PF06964">
    <property type="entry name" value="Alpha-L-AF_C"/>
    <property type="match status" value="1"/>
</dbReference>
<dbReference type="InterPro" id="IPR010720">
    <property type="entry name" value="Alpha-L-AF_C"/>
</dbReference>
<dbReference type="GO" id="GO:0016020">
    <property type="term" value="C:membrane"/>
    <property type="evidence" value="ECO:0007669"/>
    <property type="project" value="InterPro"/>
</dbReference>
<dbReference type="PROSITE" id="PS51892">
    <property type="entry name" value="SUBTILASE"/>
    <property type="match status" value="1"/>
</dbReference>
<dbReference type="InterPro" id="IPR017853">
    <property type="entry name" value="GH"/>
</dbReference>
<evidence type="ECO:0000313" key="14">
    <source>
        <dbReference type="EMBL" id="KAK1456398.1"/>
    </source>
</evidence>
<keyword evidence="7 12" id="KW-0732">Signal</keyword>
<evidence type="ECO:0000256" key="9">
    <source>
        <dbReference type="ARBA" id="ARBA00022825"/>
    </source>
</evidence>
<sequence>MKVLSFTLVAATALITPGLAAFHPGAAIKAKPPVNAGFIIELEPNASINGREVGEDAHSAFHRRAEDVLDYSVRHEFKNVDYFYGLSINAKDDTDVDTLLALPQVKKVWPNKYYDRPVPVGSSRGSKTVNPSVPIGVQSVQLRAAAQVVTINGTSDVLSSLKMTGADKVHAQGLTGKGIKIGFLDTGVDWRHPALGGGYGEGFKVAGGYDFVGDDFVGWNDPVPDDDPLTTCLEGGHGTHVAGILAAKDPQGVGFGISGVAPDASLYAYRVLGCSGGVTDDILMQGFERAASDGVDLISMSIGETTIWEGGSPYIPILSKIQSQGIGIVIAAGNEGDTGLYVSSAPAQDPSAISVGSVSDFHFATVYNAAGSDGSTIEYGRVVPLNASAHFNVFVADDDNGECVDQAWDDAIASFPEKGSVVVLVTARSDCYYDILDARSNSSGFTNVWAWFPDTSDMSIDEPGANGAIDTVKVKKSEASKILAGIAKEGKNFTLTFEDQTVHQIDQPTGGTTSWFSTFGPTMEMSLKPQVSAPGGTILSTWVTSNGWGYAVISGTSMATPHLAGCYALVKQKYPNLSPKEIARRLQSSATPLRQYNATDILTTTAQQGSGLVNVLRAATSETVFSATEFNLRDSAGPLDRNFTIENLSSSPKTYTLGHKPAAEVNGLPNGNSLDINDMFYWALNFNPIYSEVTFTTSSLTVPAGGKATVEFTITPPTVDVSLLPTYSGLITVTEGEENFSIPYLGIPYARGELSNIYTGDLKNLDVSPVPPSGVPLLPFISSSDAGIRNNDKTIFTFPAKKVAENQTQTPDNDPVLTIFIDQPSAYVRFDAVPADIASNPAYNFTPSTYGYFPGPQTNATVFANTTVTTPPLDLETLDHVAGLKSYGLVGLLWGGDVPHGTVATNFRGYSVYSTEWSWGVVELANGTIYQLPNADYRILVRALKWGESNDLGLTKRFHTRDFWKRHLHVDTTTERFTEFHQRPLTTFSSLTDIGYRMTCDEELVAGSSVWFAFPQLYPTTFHNRYNGLKPSLAKAVDNIGEKFLRFPGGNNLEGPNVENRWKWNETIGALASRPGHQGAWGYPNTDALGLHEYFEWCDDMQLEPFLDVYSGYSLDGTHITGEDLRPFVDEVMRELEVSPKVHNIPDAWIDYHEYNVVPENYIVNFAQWNNVSRRNKYIIGEMGRWNVQWSDMKGSVSEAILMLGLERNSDLIRDVAFAPLISLVDHQQWAPNLIPFKQAPDARVYTSSYWVQQLFAQNAGSMTHEIISDTGFDPVFWSAVSAGNSFVVKLANYAGEPQHLDIEIAGKRSVTLSILGHDNPDSANTHDASPISLPVVFQIESSDGNFSFLLPVWSVAVLRTD</sequence>
<accession>A0AAI9XQD8</accession>
<dbReference type="Proteomes" id="UP001239795">
    <property type="component" value="Unassembled WGS sequence"/>
</dbReference>
<dbReference type="EC" id="3.2.1.55" evidence="5"/>
<dbReference type="GO" id="GO:0046556">
    <property type="term" value="F:alpha-L-arabinofuranosidase activity"/>
    <property type="evidence" value="ECO:0007669"/>
    <property type="project" value="UniProtKB-EC"/>
</dbReference>
<dbReference type="InterPro" id="IPR022398">
    <property type="entry name" value="Peptidase_S8_His-AS"/>
</dbReference>
<dbReference type="SUPFAM" id="SSF52743">
    <property type="entry name" value="Subtilisin-like"/>
    <property type="match status" value="1"/>
</dbReference>
<dbReference type="PANTHER" id="PTHR43806:SF66">
    <property type="entry name" value="SERIN ENDOPEPTIDASE"/>
    <property type="match status" value="1"/>
</dbReference>
<dbReference type="Gene3D" id="2.60.40.1710">
    <property type="entry name" value="Subtilisin-like superfamily"/>
    <property type="match status" value="1"/>
</dbReference>
<evidence type="ECO:0000313" key="15">
    <source>
        <dbReference type="Proteomes" id="UP001239795"/>
    </source>
</evidence>